<organism evidence="2 3">
    <name type="scientific">Kosakonia phage 305</name>
    <dbReference type="NCBI Taxonomy" id="2863193"/>
    <lineage>
        <taxon>Viruses</taxon>
        <taxon>Duplodnaviria</taxon>
        <taxon>Heunggongvirae</taxon>
        <taxon>Uroviricota</taxon>
        <taxon>Caudoviricetes</taxon>
        <taxon>Pantevenvirales</taxon>
        <taxon>Straboviridae</taxon>
        <taxon>Tevenvirinae</taxon>
        <taxon>Kanagawavirus</taxon>
        <taxon>Kanagawavirus threeohfive</taxon>
    </lineage>
</organism>
<name>A0AAE8BIU9_9CAUD</name>
<dbReference type="EMBL" id="MZ348423">
    <property type="protein sequence ID" value="QYN80439.1"/>
    <property type="molecule type" value="Genomic_DNA"/>
</dbReference>
<keyword evidence="1" id="KW-1133">Transmembrane helix</keyword>
<evidence type="ECO:0000256" key="1">
    <source>
        <dbReference type="SAM" id="Phobius"/>
    </source>
</evidence>
<keyword evidence="1" id="KW-0812">Transmembrane</keyword>
<evidence type="ECO:0000313" key="3">
    <source>
        <dbReference type="Proteomes" id="UP000828441"/>
    </source>
</evidence>
<dbReference type="RefSeq" id="YP_010650245.1">
    <property type="nucleotide sequence ID" value="NC_070776.1"/>
</dbReference>
<keyword evidence="1" id="KW-0472">Membrane</keyword>
<sequence>MLLIVFIELIVAIVCAVCYFTGAWIPSATFIGFMFVVWVISCIFALIREANS</sequence>
<reference evidence="3" key="1">
    <citation type="journal article" date="2021" name="Viruses">
        <title>Novel Viruses That Lyse Plant and Human Strains of Kosakonia cowanii.</title>
        <authorList>
            <person name="Petrzik K."/>
            <person name="Brazdova S."/>
            <person name="Krawczyk K."/>
        </authorList>
    </citation>
    <scope>NUCLEOTIDE SEQUENCE [LARGE SCALE GENOMIC DNA]</scope>
</reference>
<proteinExistence type="predicted"/>
<evidence type="ECO:0000313" key="2">
    <source>
        <dbReference type="EMBL" id="QYN80439.1"/>
    </source>
</evidence>
<keyword evidence="3" id="KW-1185">Reference proteome</keyword>
<feature type="transmembrane region" description="Helical" evidence="1">
    <location>
        <begin position="30"/>
        <end position="47"/>
    </location>
</feature>
<dbReference type="Proteomes" id="UP000828441">
    <property type="component" value="Segment"/>
</dbReference>
<protein>
    <submittedName>
        <fullName evidence="2">Uncharacterized protein</fullName>
    </submittedName>
</protein>
<accession>A0AAE8BIU9</accession>
<dbReference type="GeneID" id="77925817"/>
<dbReference type="KEGG" id="vg:77925817"/>
<feature type="transmembrane region" description="Helical" evidence="1">
    <location>
        <begin position="5"/>
        <end position="24"/>
    </location>
</feature>